<dbReference type="GO" id="GO:0022857">
    <property type="term" value="F:transmembrane transporter activity"/>
    <property type="evidence" value="ECO:0007669"/>
    <property type="project" value="InterPro"/>
</dbReference>
<feature type="compositionally biased region" description="Polar residues" evidence="6">
    <location>
        <begin position="1"/>
        <end position="11"/>
    </location>
</feature>
<dbReference type="Gene3D" id="1.20.1250.20">
    <property type="entry name" value="MFS general substrate transporter like domains"/>
    <property type="match status" value="2"/>
</dbReference>
<feature type="transmembrane region" description="Helical" evidence="7">
    <location>
        <begin position="417"/>
        <end position="437"/>
    </location>
</feature>
<feature type="transmembrane region" description="Helical" evidence="7">
    <location>
        <begin position="369"/>
        <end position="387"/>
    </location>
</feature>
<feature type="transmembrane region" description="Helical" evidence="7">
    <location>
        <begin position="144"/>
        <end position="164"/>
    </location>
</feature>
<dbReference type="InterPro" id="IPR020846">
    <property type="entry name" value="MFS_dom"/>
</dbReference>
<dbReference type="PANTHER" id="PTHR23501:SF195">
    <property type="entry name" value="PEP5"/>
    <property type="match status" value="1"/>
</dbReference>
<feature type="transmembrane region" description="Helical" evidence="7">
    <location>
        <begin position="120"/>
        <end position="138"/>
    </location>
</feature>
<feature type="domain" description="Major facilitator superfamily (MFS) profile" evidence="8">
    <location>
        <begin position="50"/>
        <end position="569"/>
    </location>
</feature>
<evidence type="ECO:0000256" key="5">
    <source>
        <dbReference type="ARBA" id="ARBA00023136"/>
    </source>
</evidence>
<protein>
    <recommendedName>
        <fullName evidence="8">Major facilitator superfamily (MFS) profile domain-containing protein</fullName>
    </recommendedName>
</protein>
<gene>
    <name evidence="9" type="ORF">A1O9_00870</name>
</gene>
<keyword evidence="5 7" id="KW-0472">Membrane</keyword>
<feature type="transmembrane region" description="Helical" evidence="7">
    <location>
        <begin position="176"/>
        <end position="198"/>
    </location>
</feature>
<evidence type="ECO:0000313" key="10">
    <source>
        <dbReference type="Proteomes" id="UP000027920"/>
    </source>
</evidence>
<keyword evidence="3 7" id="KW-0812">Transmembrane</keyword>
<dbReference type="VEuPathDB" id="FungiDB:A1O9_00870"/>
<feature type="transmembrane region" description="Helical" evidence="7">
    <location>
        <begin position="322"/>
        <end position="349"/>
    </location>
</feature>
<feature type="transmembrane region" description="Helical" evidence="7">
    <location>
        <begin position="542"/>
        <end position="564"/>
    </location>
</feature>
<evidence type="ECO:0000259" key="8">
    <source>
        <dbReference type="PROSITE" id="PS50850"/>
    </source>
</evidence>
<dbReference type="Proteomes" id="UP000027920">
    <property type="component" value="Unassembled WGS sequence"/>
</dbReference>
<evidence type="ECO:0000256" key="1">
    <source>
        <dbReference type="ARBA" id="ARBA00004141"/>
    </source>
</evidence>
<feature type="region of interest" description="Disordered" evidence="6">
    <location>
        <begin position="1"/>
        <end position="23"/>
    </location>
</feature>
<dbReference type="InterPro" id="IPR036259">
    <property type="entry name" value="MFS_trans_sf"/>
</dbReference>
<evidence type="ECO:0000256" key="4">
    <source>
        <dbReference type="ARBA" id="ARBA00022989"/>
    </source>
</evidence>
<dbReference type="PANTHER" id="PTHR23501">
    <property type="entry name" value="MAJOR FACILITATOR SUPERFAMILY"/>
    <property type="match status" value="1"/>
</dbReference>
<dbReference type="InterPro" id="IPR010573">
    <property type="entry name" value="MFS_Str1/Tri12-like"/>
</dbReference>
<proteinExistence type="predicted"/>
<organism evidence="9 10">
    <name type="scientific">Exophiala aquamarina CBS 119918</name>
    <dbReference type="NCBI Taxonomy" id="1182545"/>
    <lineage>
        <taxon>Eukaryota</taxon>
        <taxon>Fungi</taxon>
        <taxon>Dikarya</taxon>
        <taxon>Ascomycota</taxon>
        <taxon>Pezizomycotina</taxon>
        <taxon>Eurotiomycetes</taxon>
        <taxon>Chaetothyriomycetidae</taxon>
        <taxon>Chaetothyriales</taxon>
        <taxon>Herpotrichiellaceae</taxon>
        <taxon>Exophiala</taxon>
    </lineage>
</organism>
<keyword evidence="10" id="KW-1185">Reference proteome</keyword>
<feature type="transmembrane region" description="Helical" evidence="7">
    <location>
        <begin position="52"/>
        <end position="71"/>
    </location>
</feature>
<evidence type="ECO:0000256" key="6">
    <source>
        <dbReference type="SAM" id="MobiDB-lite"/>
    </source>
</evidence>
<dbReference type="RefSeq" id="XP_013265486.1">
    <property type="nucleotide sequence ID" value="XM_013410032.1"/>
</dbReference>
<keyword evidence="2" id="KW-0813">Transport</keyword>
<dbReference type="HOGENOM" id="CLU_000960_25_1_1"/>
<feature type="transmembrane region" description="Helical" evidence="7">
    <location>
        <begin position="394"/>
        <end position="411"/>
    </location>
</feature>
<evidence type="ECO:0000313" key="9">
    <source>
        <dbReference type="EMBL" id="KEF62896.1"/>
    </source>
</evidence>
<name>A0A072PSP7_9EURO</name>
<dbReference type="AlphaFoldDB" id="A0A072PSP7"/>
<dbReference type="GeneID" id="25275820"/>
<accession>A0A072PSP7</accession>
<evidence type="ECO:0000256" key="7">
    <source>
        <dbReference type="SAM" id="Phobius"/>
    </source>
</evidence>
<dbReference type="GO" id="GO:0005886">
    <property type="term" value="C:plasma membrane"/>
    <property type="evidence" value="ECO:0007669"/>
    <property type="project" value="TreeGrafter"/>
</dbReference>
<reference evidence="9 10" key="1">
    <citation type="submission" date="2013-03" db="EMBL/GenBank/DDBJ databases">
        <title>The Genome Sequence of Exophiala aquamarina CBS 119918.</title>
        <authorList>
            <consortium name="The Broad Institute Genomics Platform"/>
            <person name="Cuomo C."/>
            <person name="de Hoog S."/>
            <person name="Gorbushina A."/>
            <person name="Walker B."/>
            <person name="Young S.K."/>
            <person name="Zeng Q."/>
            <person name="Gargeya S."/>
            <person name="Fitzgerald M."/>
            <person name="Haas B."/>
            <person name="Abouelleil A."/>
            <person name="Allen A.W."/>
            <person name="Alvarado L."/>
            <person name="Arachchi H.M."/>
            <person name="Berlin A.M."/>
            <person name="Chapman S.B."/>
            <person name="Gainer-Dewar J."/>
            <person name="Goldberg J."/>
            <person name="Griggs A."/>
            <person name="Gujja S."/>
            <person name="Hansen M."/>
            <person name="Howarth C."/>
            <person name="Imamovic A."/>
            <person name="Ireland A."/>
            <person name="Larimer J."/>
            <person name="McCowan C."/>
            <person name="Murphy C."/>
            <person name="Pearson M."/>
            <person name="Poon T.W."/>
            <person name="Priest M."/>
            <person name="Roberts A."/>
            <person name="Saif S."/>
            <person name="Shea T."/>
            <person name="Sisk P."/>
            <person name="Sykes S."/>
            <person name="Wortman J."/>
            <person name="Nusbaum C."/>
            <person name="Birren B."/>
        </authorList>
    </citation>
    <scope>NUCLEOTIDE SEQUENCE [LARGE SCALE GENOMIC DNA]</scope>
    <source>
        <strain evidence="9 10">CBS 119918</strain>
    </source>
</reference>
<comment type="subcellular location">
    <subcellularLocation>
        <location evidence="1">Membrane</location>
        <topology evidence="1">Multi-pass membrane protein</topology>
    </subcellularLocation>
</comment>
<feature type="transmembrane region" description="Helical" evidence="7">
    <location>
        <begin position="91"/>
        <end position="108"/>
    </location>
</feature>
<feature type="compositionally biased region" description="Basic and acidic residues" evidence="6">
    <location>
        <begin position="12"/>
        <end position="23"/>
    </location>
</feature>
<evidence type="ECO:0000256" key="2">
    <source>
        <dbReference type="ARBA" id="ARBA00022448"/>
    </source>
</evidence>
<dbReference type="OrthoDB" id="2587356at2759"/>
<dbReference type="SUPFAM" id="SSF103473">
    <property type="entry name" value="MFS general substrate transporter"/>
    <property type="match status" value="1"/>
</dbReference>
<dbReference type="EMBL" id="AMGV01000001">
    <property type="protein sequence ID" value="KEF62896.1"/>
    <property type="molecule type" value="Genomic_DNA"/>
</dbReference>
<dbReference type="PROSITE" id="PS50850">
    <property type="entry name" value="MFS"/>
    <property type="match status" value="1"/>
</dbReference>
<sequence>MEKSNQLVSTDTKSEMASDTPPDHREIAVPVLDAAQIYENEEVEPEFHVRTWVALVAMWLLSYVTTIALFGPSTVVTNIAQNLDGTGEQTWIPNSLSVAAALLGPLFSSASDVFQARKQILLVTCTIAFIGSGIAPGAQTMGRLIAAQVVIGVGYASLPLGYAIPSEILPRRWRPIAQALMNTAAGSATISGPLMIGALVRNNPVDGWRYYYWFEMGLWGLCVLALFFGYQPPKRNTAMDHLSFWQKLQKLDWIGFALLTAGLSLFLAAMNLGGNQYAWTNARVLVTLILGLVIMVGFALYEWKGTTTGMIHHDIFSLGRRYTRTFTFLCLIFATEAAQLFGFIIFYPILTQALYETDPFLINARTEPFWIAATLSSPVWAWASTRFRNIRDPLLAGLVIYVAGNIGFTTLQPGQSLNALIFAGIGGIGFGAPLVAIISGIQLSTPHSLIATATALAVCSRSIFAAVFTAIFSAVLTNRLPGELASKVPPAIIAAGLPPTSVEAFIAALTSGDTEALQQVAGVTAEIIGAGVLALQQSYANAIRVIFIIVSAFGALAVVFAAFIDDLKSGMNYRVEAPMEVLQAKDHHHADDTVMVRDN</sequence>
<dbReference type="Pfam" id="PF06609">
    <property type="entry name" value="TRI12"/>
    <property type="match status" value="1"/>
</dbReference>
<feature type="transmembrane region" description="Helical" evidence="7">
    <location>
        <begin position="282"/>
        <end position="301"/>
    </location>
</feature>
<feature type="transmembrane region" description="Helical" evidence="7">
    <location>
        <begin position="210"/>
        <end position="230"/>
    </location>
</feature>
<keyword evidence="4 7" id="KW-1133">Transmembrane helix</keyword>
<evidence type="ECO:0000256" key="3">
    <source>
        <dbReference type="ARBA" id="ARBA00022692"/>
    </source>
</evidence>
<comment type="caution">
    <text evidence="9">The sequence shown here is derived from an EMBL/GenBank/DDBJ whole genome shotgun (WGS) entry which is preliminary data.</text>
</comment>
<feature type="transmembrane region" description="Helical" evidence="7">
    <location>
        <begin position="251"/>
        <end position="270"/>
    </location>
</feature>
<feature type="transmembrane region" description="Helical" evidence="7">
    <location>
        <begin position="449"/>
        <end position="476"/>
    </location>
</feature>